<reference evidence="2" key="1">
    <citation type="submission" date="2024-03" db="EMBL/GenBank/DDBJ databases">
        <authorList>
            <consortium name="ELIXIR-Norway"/>
            <consortium name="Elixir Norway"/>
        </authorList>
    </citation>
    <scope>NUCLEOTIDE SEQUENCE</scope>
</reference>
<organism evidence="2 3">
    <name type="scientific">Sphagnum jensenii</name>
    <dbReference type="NCBI Taxonomy" id="128206"/>
    <lineage>
        <taxon>Eukaryota</taxon>
        <taxon>Viridiplantae</taxon>
        <taxon>Streptophyta</taxon>
        <taxon>Embryophyta</taxon>
        <taxon>Bryophyta</taxon>
        <taxon>Sphagnophytina</taxon>
        <taxon>Sphagnopsida</taxon>
        <taxon>Sphagnales</taxon>
        <taxon>Sphagnaceae</taxon>
        <taxon>Sphagnum</taxon>
    </lineage>
</organism>
<gene>
    <name evidence="2" type="ORF">CSSPJE1EN2_LOCUS9984</name>
</gene>
<proteinExistence type="predicted"/>
<evidence type="ECO:0000313" key="2">
    <source>
        <dbReference type="EMBL" id="CAK9866989.1"/>
    </source>
</evidence>
<dbReference type="EMBL" id="OZ023717">
    <property type="protein sequence ID" value="CAK9866989.1"/>
    <property type="molecule type" value="Genomic_DNA"/>
</dbReference>
<name>A0ABP1AWK8_9BRYO</name>
<protein>
    <submittedName>
        <fullName evidence="2">Uncharacterized protein</fullName>
    </submittedName>
</protein>
<keyword evidence="3" id="KW-1185">Reference proteome</keyword>
<dbReference type="Proteomes" id="UP001497522">
    <property type="component" value="Chromosome 16"/>
</dbReference>
<sequence length="232" mass="24909">MCTPEFREEFISLKRKSLGTATSTSNKMYMLRNSQVAVCRSGTPPRPISSPQQADPAGSNAACVPSWDGGQRVALGAGEAVSKHSQFGVPLNRKALFSTSSEVGSGKASWHPSTASSSTVLYPQSRYSTVHAATTISTSAHPCGNEFVYSLYRQMNSFSQVQYSELPVQVQQARSIGSSFEMRWTGELQSWRSVPDSEQSMFETAGGRPVQLSASGLARAHALLGEESGGDM</sequence>
<evidence type="ECO:0000313" key="3">
    <source>
        <dbReference type="Proteomes" id="UP001497522"/>
    </source>
</evidence>
<feature type="region of interest" description="Disordered" evidence="1">
    <location>
        <begin position="40"/>
        <end position="60"/>
    </location>
</feature>
<accession>A0ABP1AWK8</accession>
<evidence type="ECO:0000256" key="1">
    <source>
        <dbReference type="SAM" id="MobiDB-lite"/>
    </source>
</evidence>